<name>A0A3Q4AD87_MOLML</name>
<dbReference type="Ensembl" id="ENSMMOT00000001970.1">
    <property type="protein sequence ID" value="ENSMMOP00000001935.1"/>
    <property type="gene ID" value="ENSMMOG00000001625.1"/>
</dbReference>
<comment type="similarity">
    <text evidence="1 7">Belongs to the alpha-carbonic anhydrase family.</text>
</comment>
<reference evidence="9" key="1">
    <citation type="submission" date="2025-08" db="UniProtKB">
        <authorList>
            <consortium name="Ensembl"/>
        </authorList>
    </citation>
    <scope>IDENTIFICATION</scope>
</reference>
<proteinExistence type="inferred from homology"/>
<evidence type="ECO:0000256" key="3">
    <source>
        <dbReference type="ARBA" id="ARBA00022723"/>
    </source>
</evidence>
<feature type="domain" description="Alpha-carbonic anhydrase" evidence="8">
    <location>
        <begin position="16"/>
        <end position="281"/>
    </location>
</feature>
<dbReference type="InterPro" id="IPR001148">
    <property type="entry name" value="CA_dom"/>
</dbReference>
<dbReference type="PROSITE" id="PS00162">
    <property type="entry name" value="ALPHA_CA_1"/>
    <property type="match status" value="1"/>
</dbReference>
<dbReference type="GO" id="GO:0004089">
    <property type="term" value="F:carbonate dehydratase activity"/>
    <property type="evidence" value="ECO:0007669"/>
    <property type="project" value="UniProtKB-UniRule"/>
</dbReference>
<dbReference type="InterPro" id="IPR036398">
    <property type="entry name" value="CA_dom_sf"/>
</dbReference>
<evidence type="ECO:0000256" key="7">
    <source>
        <dbReference type="RuleBase" id="RU367011"/>
    </source>
</evidence>
<evidence type="ECO:0000256" key="2">
    <source>
        <dbReference type="ARBA" id="ARBA00012925"/>
    </source>
</evidence>
<evidence type="ECO:0000256" key="4">
    <source>
        <dbReference type="ARBA" id="ARBA00022833"/>
    </source>
</evidence>
<comment type="cofactor">
    <cofactor evidence="7">
        <name>Zn(2+)</name>
        <dbReference type="ChEBI" id="CHEBI:29105"/>
    </cofactor>
</comment>
<comment type="function">
    <text evidence="7">Reversible hydration of carbon dioxide.</text>
</comment>
<dbReference type="InterPro" id="IPR018338">
    <property type="entry name" value="Carbonic_anhydrase_a-class_CS"/>
</dbReference>
<dbReference type="InterPro" id="IPR023561">
    <property type="entry name" value="Carbonic_anhydrase_a-class"/>
</dbReference>
<evidence type="ECO:0000256" key="5">
    <source>
        <dbReference type="ARBA" id="ARBA00023180"/>
    </source>
</evidence>
<dbReference type="Proteomes" id="UP000261620">
    <property type="component" value="Unplaced"/>
</dbReference>
<dbReference type="PANTHER" id="PTHR18952">
    <property type="entry name" value="CARBONIC ANHYDRASE"/>
    <property type="match status" value="1"/>
</dbReference>
<dbReference type="GO" id="GO:0005886">
    <property type="term" value="C:plasma membrane"/>
    <property type="evidence" value="ECO:0007669"/>
    <property type="project" value="TreeGrafter"/>
</dbReference>
<keyword evidence="3 7" id="KW-0479">Metal-binding</keyword>
<keyword evidence="4 7" id="KW-0862">Zinc</keyword>
<dbReference type="SUPFAM" id="SSF51069">
    <property type="entry name" value="Carbonic anhydrase"/>
    <property type="match status" value="1"/>
</dbReference>
<organism evidence="9 10">
    <name type="scientific">Mola mola</name>
    <name type="common">Ocean sunfish</name>
    <name type="synonym">Tetraodon mola</name>
    <dbReference type="NCBI Taxonomy" id="94237"/>
    <lineage>
        <taxon>Eukaryota</taxon>
        <taxon>Metazoa</taxon>
        <taxon>Chordata</taxon>
        <taxon>Craniata</taxon>
        <taxon>Vertebrata</taxon>
        <taxon>Euteleostomi</taxon>
        <taxon>Actinopterygii</taxon>
        <taxon>Neopterygii</taxon>
        <taxon>Teleostei</taxon>
        <taxon>Neoteleostei</taxon>
        <taxon>Acanthomorphata</taxon>
        <taxon>Eupercaria</taxon>
        <taxon>Tetraodontiformes</taxon>
        <taxon>Molidae</taxon>
        <taxon>Mola</taxon>
    </lineage>
</organism>
<reference evidence="9" key="2">
    <citation type="submission" date="2025-09" db="UniProtKB">
        <authorList>
            <consortium name="Ensembl"/>
        </authorList>
    </citation>
    <scope>IDENTIFICATION</scope>
</reference>
<evidence type="ECO:0000256" key="6">
    <source>
        <dbReference type="ARBA" id="ARBA00023239"/>
    </source>
</evidence>
<evidence type="ECO:0000313" key="10">
    <source>
        <dbReference type="Proteomes" id="UP000261620"/>
    </source>
</evidence>
<evidence type="ECO:0000259" key="8">
    <source>
        <dbReference type="PROSITE" id="PS51144"/>
    </source>
</evidence>
<dbReference type="OMA" id="AIAWCYH"/>
<evidence type="ECO:0000313" key="9">
    <source>
        <dbReference type="Ensembl" id="ENSMMOP00000001935.1"/>
    </source>
</evidence>
<keyword evidence="10" id="KW-1185">Reference proteome</keyword>
<dbReference type="FunFam" id="3.10.200.10:FF:000003">
    <property type="entry name" value="Carbonic anhydrase 12"/>
    <property type="match status" value="1"/>
</dbReference>
<dbReference type="AlphaFoldDB" id="A0A3Q4AD87"/>
<dbReference type="STRING" id="94237.ENSMMOP00000001935"/>
<dbReference type="PROSITE" id="PS51144">
    <property type="entry name" value="ALPHA_CA_2"/>
    <property type="match status" value="1"/>
</dbReference>
<dbReference type="SMART" id="SM01057">
    <property type="entry name" value="Carb_anhydrase"/>
    <property type="match status" value="1"/>
</dbReference>
<dbReference type="GO" id="GO:0008270">
    <property type="term" value="F:zinc ion binding"/>
    <property type="evidence" value="ECO:0007669"/>
    <property type="project" value="UniProtKB-UniRule"/>
</dbReference>
<accession>A0A3Q4AD87</accession>
<dbReference type="Pfam" id="PF00194">
    <property type="entry name" value="Carb_anhydrase"/>
    <property type="match status" value="1"/>
</dbReference>
<sequence length="294" mass="32270">INSIIAQVTKYTFPPSEWCYHDGNCSYEKWPELFPKYCNGTRQSPININSSKAQSSSELTAFTFTNFNSTTALKKIENTGKTVKVTFNSGVQVSGGNLPETYDALQFHLHWGNGSTTRGSEHTVDGTFYPMELHIVTLKSSFNGNTTQGVADSQGLAALGFFIDIMDGDATDSPDSWRTLTSYLTNITNTSDYANITSALSLDDLLSGPNREKYFRYLGSLTTPACNEAVIWTVFKEPIKVSKNLIDLFSTTVRIGNTSSSFITNAFRGIQSNDLEVTTQADRSSCSTMCSTKG</sequence>
<dbReference type="EC" id="4.2.1.1" evidence="2 7"/>
<dbReference type="PANTHER" id="PTHR18952:SF200">
    <property type="entry name" value="CARBONIC ANHYDRASE"/>
    <property type="match status" value="1"/>
</dbReference>
<protein>
    <recommendedName>
        <fullName evidence="2 7">Carbonic anhydrase</fullName>
        <ecNumber evidence="2 7">4.2.1.1</ecNumber>
    </recommendedName>
</protein>
<dbReference type="Gene3D" id="3.10.200.10">
    <property type="entry name" value="Alpha carbonic anhydrase"/>
    <property type="match status" value="1"/>
</dbReference>
<comment type="catalytic activity">
    <reaction evidence="7">
        <text>hydrogencarbonate + H(+) = CO2 + H2O</text>
        <dbReference type="Rhea" id="RHEA:10748"/>
        <dbReference type="ChEBI" id="CHEBI:15377"/>
        <dbReference type="ChEBI" id="CHEBI:15378"/>
        <dbReference type="ChEBI" id="CHEBI:16526"/>
        <dbReference type="ChEBI" id="CHEBI:17544"/>
        <dbReference type="EC" id="4.2.1.1"/>
    </reaction>
</comment>
<keyword evidence="6 7" id="KW-0456">Lyase</keyword>
<evidence type="ECO:0000256" key="1">
    <source>
        <dbReference type="ARBA" id="ARBA00010718"/>
    </source>
</evidence>
<keyword evidence="5" id="KW-0325">Glycoprotein</keyword>